<dbReference type="Proteomes" id="UP001085076">
    <property type="component" value="Miscellaneous, Linkage group lg04"/>
</dbReference>
<comment type="caution">
    <text evidence="1">The sequence shown here is derived from an EMBL/GenBank/DDBJ whole genome shotgun (WGS) entry which is preliminary data.</text>
</comment>
<dbReference type="AlphaFoldDB" id="A0A9D5CN65"/>
<sequence length="195" mass="22948">MKTELFNSFIGNHNLSEPKYIGSPFTWCNNQRGGARIWARLDRIIVNSKWYDVVNSYTIKHLPKCHSDHCPILLQCRTNTTRGKKPFRFENTWAQSQVCHNIVEETWNQPCSGNPMHTLNHKFCTLKNHLIKNCGKMNQGMGQQIKYLEDQIIEIEVQQSKQQGNFDLDIQLRSLYNKHQALIRQNTTFWAQRSR</sequence>
<evidence type="ECO:0000313" key="2">
    <source>
        <dbReference type="Proteomes" id="UP001085076"/>
    </source>
</evidence>
<dbReference type="PANTHER" id="PTHR33710:SF71">
    <property type="entry name" value="ENDONUCLEASE_EXONUCLEASE_PHOSPHATASE DOMAIN-CONTAINING PROTEIN"/>
    <property type="match status" value="1"/>
</dbReference>
<keyword evidence="2" id="KW-1185">Reference proteome</keyword>
<dbReference type="InterPro" id="IPR036691">
    <property type="entry name" value="Endo/exonu/phosph_ase_sf"/>
</dbReference>
<dbReference type="SUPFAM" id="SSF56219">
    <property type="entry name" value="DNase I-like"/>
    <property type="match status" value="1"/>
</dbReference>
<protein>
    <submittedName>
        <fullName evidence="1">Uncharacterized protein</fullName>
    </submittedName>
</protein>
<evidence type="ECO:0000313" key="1">
    <source>
        <dbReference type="EMBL" id="KAJ0975997.1"/>
    </source>
</evidence>
<accession>A0A9D5CN65</accession>
<dbReference type="EMBL" id="JAGGNH010000004">
    <property type="protein sequence ID" value="KAJ0975997.1"/>
    <property type="molecule type" value="Genomic_DNA"/>
</dbReference>
<dbReference type="PANTHER" id="PTHR33710">
    <property type="entry name" value="BNAC02G09200D PROTEIN"/>
    <property type="match status" value="1"/>
</dbReference>
<reference evidence="1" key="1">
    <citation type="submission" date="2021-03" db="EMBL/GenBank/DDBJ databases">
        <authorList>
            <person name="Li Z."/>
            <person name="Yang C."/>
        </authorList>
    </citation>
    <scope>NUCLEOTIDE SEQUENCE</scope>
    <source>
        <strain evidence="1">Dzin_1.0</strain>
        <tissue evidence="1">Leaf</tissue>
    </source>
</reference>
<organism evidence="1 2">
    <name type="scientific">Dioscorea zingiberensis</name>
    <dbReference type="NCBI Taxonomy" id="325984"/>
    <lineage>
        <taxon>Eukaryota</taxon>
        <taxon>Viridiplantae</taxon>
        <taxon>Streptophyta</taxon>
        <taxon>Embryophyta</taxon>
        <taxon>Tracheophyta</taxon>
        <taxon>Spermatophyta</taxon>
        <taxon>Magnoliopsida</taxon>
        <taxon>Liliopsida</taxon>
        <taxon>Dioscoreales</taxon>
        <taxon>Dioscoreaceae</taxon>
        <taxon>Dioscorea</taxon>
    </lineage>
</organism>
<dbReference type="Gene3D" id="3.60.10.10">
    <property type="entry name" value="Endonuclease/exonuclease/phosphatase"/>
    <property type="match status" value="1"/>
</dbReference>
<gene>
    <name evidence="1" type="ORF">J5N97_017962</name>
</gene>
<dbReference type="OrthoDB" id="682716at2759"/>
<name>A0A9D5CN65_9LILI</name>
<reference evidence="1" key="2">
    <citation type="journal article" date="2022" name="Hortic Res">
        <title>The genome of Dioscorea zingiberensis sheds light on the biosynthesis, origin and evolution of the medicinally important diosgenin saponins.</title>
        <authorList>
            <person name="Li Y."/>
            <person name="Tan C."/>
            <person name="Li Z."/>
            <person name="Guo J."/>
            <person name="Li S."/>
            <person name="Chen X."/>
            <person name="Wang C."/>
            <person name="Dai X."/>
            <person name="Yang H."/>
            <person name="Song W."/>
            <person name="Hou L."/>
            <person name="Xu J."/>
            <person name="Tong Z."/>
            <person name="Xu A."/>
            <person name="Yuan X."/>
            <person name="Wang W."/>
            <person name="Yang Q."/>
            <person name="Chen L."/>
            <person name="Sun Z."/>
            <person name="Wang K."/>
            <person name="Pan B."/>
            <person name="Chen J."/>
            <person name="Bao Y."/>
            <person name="Liu F."/>
            <person name="Qi X."/>
            <person name="Gang D.R."/>
            <person name="Wen J."/>
            <person name="Li J."/>
        </authorList>
    </citation>
    <scope>NUCLEOTIDE SEQUENCE</scope>
    <source>
        <strain evidence="1">Dzin_1.0</strain>
    </source>
</reference>
<proteinExistence type="predicted"/>